<dbReference type="KEGG" id="scac:106091676"/>
<evidence type="ECO:0000259" key="1">
    <source>
        <dbReference type="PROSITE" id="PS50181"/>
    </source>
</evidence>
<dbReference type="PROSITE" id="PS50181">
    <property type="entry name" value="FBOX"/>
    <property type="match status" value="1"/>
</dbReference>
<dbReference type="SUPFAM" id="SSF81383">
    <property type="entry name" value="F-box domain"/>
    <property type="match status" value="1"/>
</dbReference>
<sequence length="187" mass="22406">MYQLNDDCLLHIFKLLNIKDQLSLAQVSEQFRYLIVSGIWSRRFRNISTHETCFQSLSIIEYKNFFQLNAENIRILHIEDTKHFAFTSYLNRYTNRPDFSFYFSLRMANLKELYCHDQRLHDGYIEMLSKYCPLLEIFHTESTHITGAYMDHLPMLREARMGDRIIKFERSYSQVPQIQPAVCILTN</sequence>
<dbReference type="Proteomes" id="UP000095300">
    <property type="component" value="Unassembled WGS sequence"/>
</dbReference>
<proteinExistence type="predicted"/>
<evidence type="ECO:0000313" key="2">
    <source>
        <dbReference type="EnsemblMetazoa" id="SCAU011895-PA"/>
    </source>
</evidence>
<dbReference type="Gene3D" id="3.80.10.10">
    <property type="entry name" value="Ribonuclease Inhibitor"/>
    <property type="match status" value="1"/>
</dbReference>
<accession>A0A1I8PX08</accession>
<feature type="domain" description="F-box" evidence="1">
    <location>
        <begin position="1"/>
        <end position="47"/>
    </location>
</feature>
<reference evidence="2" key="1">
    <citation type="submission" date="2020-05" db="UniProtKB">
        <authorList>
            <consortium name="EnsemblMetazoa"/>
        </authorList>
    </citation>
    <scope>IDENTIFICATION</scope>
    <source>
        <strain evidence="2">USDA</strain>
    </source>
</reference>
<dbReference type="Pfam" id="PF00646">
    <property type="entry name" value="F-box"/>
    <property type="match status" value="1"/>
</dbReference>
<dbReference type="OrthoDB" id="549243at2759"/>
<organism evidence="2 3">
    <name type="scientific">Stomoxys calcitrans</name>
    <name type="common">Stable fly</name>
    <name type="synonym">Conops calcitrans</name>
    <dbReference type="NCBI Taxonomy" id="35570"/>
    <lineage>
        <taxon>Eukaryota</taxon>
        <taxon>Metazoa</taxon>
        <taxon>Ecdysozoa</taxon>
        <taxon>Arthropoda</taxon>
        <taxon>Hexapoda</taxon>
        <taxon>Insecta</taxon>
        <taxon>Pterygota</taxon>
        <taxon>Neoptera</taxon>
        <taxon>Endopterygota</taxon>
        <taxon>Diptera</taxon>
        <taxon>Brachycera</taxon>
        <taxon>Muscomorpha</taxon>
        <taxon>Muscoidea</taxon>
        <taxon>Muscidae</taxon>
        <taxon>Stomoxys</taxon>
    </lineage>
</organism>
<gene>
    <name evidence="2" type="primary">106091676</name>
</gene>
<dbReference type="EnsemblMetazoa" id="SCAU011895-RA">
    <property type="protein sequence ID" value="SCAU011895-PA"/>
    <property type="gene ID" value="SCAU011895"/>
</dbReference>
<protein>
    <recommendedName>
        <fullName evidence="1">F-box domain-containing protein</fullName>
    </recommendedName>
</protein>
<keyword evidence="3" id="KW-1185">Reference proteome</keyword>
<dbReference type="InterPro" id="IPR032675">
    <property type="entry name" value="LRR_dom_sf"/>
</dbReference>
<dbReference type="InterPro" id="IPR001810">
    <property type="entry name" value="F-box_dom"/>
</dbReference>
<name>A0A1I8PX08_STOCA</name>
<dbReference type="SMART" id="SM00256">
    <property type="entry name" value="FBOX"/>
    <property type="match status" value="1"/>
</dbReference>
<dbReference type="AlphaFoldDB" id="A0A1I8PX08"/>
<evidence type="ECO:0000313" key="3">
    <source>
        <dbReference type="Proteomes" id="UP000095300"/>
    </source>
</evidence>
<dbReference type="InterPro" id="IPR036047">
    <property type="entry name" value="F-box-like_dom_sf"/>
</dbReference>
<dbReference type="VEuPathDB" id="VectorBase:SCAU011895"/>